<keyword evidence="1" id="KW-0808">Transferase</keyword>
<dbReference type="PANTHER" id="PTHR43584">
    <property type="entry name" value="NUCLEOTIDYL TRANSFERASE"/>
    <property type="match status" value="1"/>
</dbReference>
<evidence type="ECO:0000256" key="1">
    <source>
        <dbReference type="ARBA" id="ARBA00022679"/>
    </source>
</evidence>
<evidence type="ECO:0000313" key="5">
    <source>
        <dbReference type="Proteomes" id="UP000182465"/>
    </source>
</evidence>
<name>A0A1J4U2W6_9BACT</name>
<dbReference type="InterPro" id="IPR050065">
    <property type="entry name" value="GlmU-like"/>
</dbReference>
<keyword evidence="2" id="KW-0548">Nucleotidyltransferase</keyword>
<evidence type="ECO:0000313" key="4">
    <source>
        <dbReference type="EMBL" id="OIO17627.1"/>
    </source>
</evidence>
<protein>
    <recommendedName>
        <fullName evidence="3">Nucleotidyl transferase domain-containing protein</fullName>
    </recommendedName>
</protein>
<dbReference type="Gene3D" id="3.90.550.10">
    <property type="entry name" value="Spore Coat Polysaccharide Biosynthesis Protein SpsA, Chain A"/>
    <property type="match status" value="1"/>
</dbReference>
<dbReference type="Pfam" id="PF00483">
    <property type="entry name" value="NTP_transferase"/>
    <property type="match status" value="1"/>
</dbReference>
<dbReference type="AlphaFoldDB" id="A0A1J4U2W6"/>
<organism evidence="4 5">
    <name type="scientific">Candidatus Kuenenbacteria bacterium CG1_02_38_13</name>
    <dbReference type="NCBI Taxonomy" id="1805235"/>
    <lineage>
        <taxon>Bacteria</taxon>
        <taxon>Candidatus Kueneniibacteriota</taxon>
    </lineage>
</organism>
<dbReference type="GO" id="GO:0016779">
    <property type="term" value="F:nucleotidyltransferase activity"/>
    <property type="evidence" value="ECO:0007669"/>
    <property type="project" value="UniProtKB-KW"/>
</dbReference>
<feature type="domain" description="Nucleotidyl transferase" evidence="3">
    <location>
        <begin position="5"/>
        <end position="232"/>
    </location>
</feature>
<dbReference type="InterPro" id="IPR005835">
    <property type="entry name" value="NTP_transferase_dom"/>
</dbReference>
<dbReference type="EMBL" id="MNVB01000025">
    <property type="protein sequence ID" value="OIO17627.1"/>
    <property type="molecule type" value="Genomic_DNA"/>
</dbReference>
<dbReference type="SUPFAM" id="SSF53448">
    <property type="entry name" value="Nucleotide-diphospho-sugar transferases"/>
    <property type="match status" value="1"/>
</dbReference>
<comment type="caution">
    <text evidence="4">The sequence shown here is derived from an EMBL/GenBank/DDBJ whole genome shotgun (WGS) entry which is preliminary data.</text>
</comment>
<evidence type="ECO:0000259" key="3">
    <source>
        <dbReference type="Pfam" id="PF00483"/>
    </source>
</evidence>
<accession>A0A1J4U2W6</accession>
<dbReference type="PANTHER" id="PTHR43584:SF8">
    <property type="entry name" value="N-ACETYLMURAMATE ALPHA-1-PHOSPHATE URIDYLYLTRANSFERASE"/>
    <property type="match status" value="1"/>
</dbReference>
<dbReference type="Proteomes" id="UP000182465">
    <property type="component" value="Unassembled WGS sequence"/>
</dbReference>
<evidence type="ECO:0000256" key="2">
    <source>
        <dbReference type="ARBA" id="ARBA00022695"/>
    </source>
</evidence>
<sequence length="246" mass="28202">MTNKIVILAAGKGTRMLELSKDKPKHLIPVKAKPFIYYLLKNIKQAGFKEIILVIGYKKEKMREFAQKYQGEFDLQLVDQFAILGTEKYGTACPIECVAQIINKKNFVVVNGDDLYSAENLKKIKGTKNNYSYVAGYHHKAPEHYGLHKIDQNGFLESIIEKPKAGIDFDDKHPLNYLINIGMYKFTPEIFWAIKKIKKSPRGEYEITDAITLLASRKKVKVIQIQDGWKSFTNPDDIKKMEKIIG</sequence>
<dbReference type="CDD" id="cd04181">
    <property type="entry name" value="NTP_transferase"/>
    <property type="match status" value="1"/>
</dbReference>
<proteinExistence type="predicted"/>
<dbReference type="InterPro" id="IPR029044">
    <property type="entry name" value="Nucleotide-diphossugar_trans"/>
</dbReference>
<gene>
    <name evidence="4" type="ORF">AUJ29_01045</name>
</gene>
<reference evidence="4 5" key="1">
    <citation type="journal article" date="2016" name="Environ. Microbiol.">
        <title>Genomic resolution of a cold subsurface aquifer community provides metabolic insights for novel microbes adapted to high CO concentrations.</title>
        <authorList>
            <person name="Probst A.J."/>
            <person name="Castelle C.J."/>
            <person name="Singh A."/>
            <person name="Brown C.T."/>
            <person name="Anantharaman K."/>
            <person name="Sharon I."/>
            <person name="Hug L.A."/>
            <person name="Burstein D."/>
            <person name="Emerson J.B."/>
            <person name="Thomas B.C."/>
            <person name="Banfield J.F."/>
        </authorList>
    </citation>
    <scope>NUCLEOTIDE SEQUENCE [LARGE SCALE GENOMIC DNA]</scope>
    <source>
        <strain evidence="4">CG1_02_38_13</strain>
    </source>
</reference>